<reference evidence="1" key="1">
    <citation type="submission" date="2010-12" db="EMBL/GenBank/DDBJ databases">
        <title>Complete sequence of Rhodopseudomonas palustris DX-1.</title>
        <authorList>
            <consortium name="US DOE Joint Genome Institute"/>
            <person name="Lucas S."/>
            <person name="Copeland A."/>
            <person name="Lapidus A."/>
            <person name="Cheng J.-F."/>
            <person name="Goodwin L."/>
            <person name="Pitluck S."/>
            <person name="Misra M."/>
            <person name="Chertkov O."/>
            <person name="Detter J.C."/>
            <person name="Han C."/>
            <person name="Tapia R."/>
            <person name="Land M."/>
            <person name="Hauser L."/>
            <person name="Kyrpides N."/>
            <person name="Ivanova N."/>
            <person name="Ovchinnikova G."/>
            <person name="Logan B."/>
            <person name="Oda Y."/>
            <person name="Harwood C."/>
            <person name="Woyke T."/>
        </authorList>
    </citation>
    <scope>NUCLEOTIDE SEQUENCE [LARGE SCALE GENOMIC DNA]</scope>
    <source>
        <strain evidence="1">DX-1</strain>
    </source>
</reference>
<dbReference type="EMBL" id="CP002418">
    <property type="protein sequence ID" value="ADU44568.1"/>
    <property type="molecule type" value="Genomic_DNA"/>
</dbReference>
<accession>E6VL73</accession>
<gene>
    <name evidence="1" type="ordered locus">Rpdx1_2987</name>
</gene>
<evidence type="ECO:0000313" key="2">
    <source>
        <dbReference type="Proteomes" id="UP000001402"/>
    </source>
</evidence>
<dbReference type="BioCyc" id="RPAL652103:RPDX1_RS14715-MONOMER"/>
<proteinExistence type="predicted"/>
<dbReference type="Proteomes" id="UP000001402">
    <property type="component" value="Chromosome"/>
</dbReference>
<sequence length="82" mass="8917">MNPTSNLCLVDRPQAHDIEAVRPHMRKHLRPWKLLISGSEVTIMGTNPADAKKRFKAMTDGVGFSLVGSPAQGKSAGRRAAH</sequence>
<organism evidence="1 2">
    <name type="scientific">Rhodopseudomonas palustris (strain DX-1)</name>
    <dbReference type="NCBI Taxonomy" id="652103"/>
    <lineage>
        <taxon>Bacteria</taxon>
        <taxon>Pseudomonadati</taxon>
        <taxon>Pseudomonadota</taxon>
        <taxon>Alphaproteobacteria</taxon>
        <taxon>Hyphomicrobiales</taxon>
        <taxon>Nitrobacteraceae</taxon>
        <taxon>Rhodopseudomonas</taxon>
    </lineage>
</organism>
<dbReference type="STRING" id="652103.Rpdx1_2987"/>
<evidence type="ECO:0000313" key="1">
    <source>
        <dbReference type="EMBL" id="ADU44568.1"/>
    </source>
</evidence>
<dbReference type="KEGG" id="rpx:Rpdx1_2987"/>
<dbReference type="AlphaFoldDB" id="E6VL73"/>
<protein>
    <submittedName>
        <fullName evidence="1">Uncharacterized protein</fullName>
    </submittedName>
</protein>
<name>E6VL73_RHOPX</name>
<dbReference type="HOGENOM" id="CLU_2556081_0_0_5"/>